<dbReference type="AlphaFoldDB" id="A0A672FVH4"/>
<proteinExistence type="predicted"/>
<protein>
    <submittedName>
        <fullName evidence="2">Uncharacterized protein</fullName>
    </submittedName>
</protein>
<evidence type="ECO:0000313" key="3">
    <source>
        <dbReference type="Proteomes" id="UP000472267"/>
    </source>
</evidence>
<dbReference type="Ensembl" id="ENSSFAT00005011304.1">
    <property type="protein sequence ID" value="ENSSFAP00005010836.1"/>
    <property type="gene ID" value="ENSSFAG00005006082.1"/>
</dbReference>
<organism evidence="2 3">
    <name type="scientific">Salarias fasciatus</name>
    <name type="common">Jewelled blenny</name>
    <name type="synonym">Blennius fasciatus</name>
    <dbReference type="NCBI Taxonomy" id="181472"/>
    <lineage>
        <taxon>Eukaryota</taxon>
        <taxon>Metazoa</taxon>
        <taxon>Chordata</taxon>
        <taxon>Craniata</taxon>
        <taxon>Vertebrata</taxon>
        <taxon>Euteleostomi</taxon>
        <taxon>Actinopterygii</taxon>
        <taxon>Neopterygii</taxon>
        <taxon>Teleostei</taxon>
        <taxon>Neoteleostei</taxon>
        <taxon>Acanthomorphata</taxon>
        <taxon>Ovalentaria</taxon>
        <taxon>Blenniimorphae</taxon>
        <taxon>Blenniiformes</taxon>
        <taxon>Blennioidei</taxon>
        <taxon>Blenniidae</taxon>
        <taxon>Salariinae</taxon>
        <taxon>Salarias</taxon>
    </lineage>
</organism>
<dbReference type="Proteomes" id="UP000472267">
    <property type="component" value="Chromosome 2"/>
</dbReference>
<reference evidence="2" key="3">
    <citation type="submission" date="2025-09" db="UniProtKB">
        <authorList>
            <consortium name="Ensembl"/>
        </authorList>
    </citation>
    <scope>IDENTIFICATION</scope>
</reference>
<name>A0A672FVH4_SALFA</name>
<accession>A0A672FVH4</accession>
<evidence type="ECO:0000256" key="1">
    <source>
        <dbReference type="SAM" id="Phobius"/>
    </source>
</evidence>
<keyword evidence="1" id="KW-0472">Membrane</keyword>
<keyword evidence="1" id="KW-1133">Transmembrane helix</keyword>
<dbReference type="InParanoid" id="A0A672FVH4"/>
<keyword evidence="3" id="KW-1185">Reference proteome</keyword>
<reference evidence="2" key="2">
    <citation type="submission" date="2025-08" db="UniProtKB">
        <authorList>
            <consortium name="Ensembl"/>
        </authorList>
    </citation>
    <scope>IDENTIFICATION</scope>
</reference>
<reference evidence="2" key="1">
    <citation type="submission" date="2019-06" db="EMBL/GenBank/DDBJ databases">
        <authorList>
            <consortium name="Wellcome Sanger Institute Data Sharing"/>
        </authorList>
    </citation>
    <scope>NUCLEOTIDE SEQUENCE [LARGE SCALE GENOMIC DNA]</scope>
</reference>
<keyword evidence="1" id="KW-0812">Transmembrane</keyword>
<sequence length="162" mass="18488">MSDLLSSCDPSWTLGPSGIGLLAVLDVKRGGSLTFCPTFLEQPAGGAQGRGERQCDLFFSTHVIFYDGLTCLQTHLKSIFQMLQFKGKCLNFVVLWWYIYVNTFCFILIYEKCSTSKDSFVYMAKTIINCKSLRSKKETFVQAREAFWEYGPWIKKPRACNL</sequence>
<evidence type="ECO:0000313" key="2">
    <source>
        <dbReference type="Ensembl" id="ENSSFAP00005010836.1"/>
    </source>
</evidence>
<feature type="transmembrane region" description="Helical" evidence="1">
    <location>
        <begin position="89"/>
        <end position="110"/>
    </location>
</feature>